<organism evidence="2">
    <name type="scientific">uncultured Rubrobacteraceae bacterium</name>
    <dbReference type="NCBI Taxonomy" id="349277"/>
    <lineage>
        <taxon>Bacteria</taxon>
        <taxon>Bacillati</taxon>
        <taxon>Actinomycetota</taxon>
        <taxon>Rubrobacteria</taxon>
        <taxon>Rubrobacterales</taxon>
        <taxon>Rubrobacteraceae</taxon>
        <taxon>environmental samples</taxon>
    </lineage>
</organism>
<sequence>WSRPPGCRSPPHWGPGRPSRRARTSSARSASCA</sequence>
<evidence type="ECO:0000313" key="2">
    <source>
        <dbReference type="EMBL" id="CAA9453541.1"/>
    </source>
</evidence>
<evidence type="ECO:0000256" key="1">
    <source>
        <dbReference type="SAM" id="MobiDB-lite"/>
    </source>
</evidence>
<dbReference type="AlphaFoldDB" id="A0A6J4QYQ2"/>
<name>A0A6J4QYQ2_9ACTN</name>
<reference evidence="2" key="1">
    <citation type="submission" date="2020-02" db="EMBL/GenBank/DDBJ databases">
        <authorList>
            <person name="Meier V. D."/>
        </authorList>
    </citation>
    <scope>NUCLEOTIDE SEQUENCE</scope>
    <source>
        <strain evidence="2">AVDCRST_MAG80</strain>
    </source>
</reference>
<accession>A0A6J4QYQ2</accession>
<feature type="non-terminal residue" evidence="2">
    <location>
        <position position="33"/>
    </location>
</feature>
<proteinExistence type="predicted"/>
<feature type="compositionally biased region" description="Low complexity" evidence="1">
    <location>
        <begin position="24"/>
        <end position="33"/>
    </location>
</feature>
<gene>
    <name evidence="2" type="ORF">AVDCRST_MAG80-2571</name>
</gene>
<feature type="non-terminal residue" evidence="2">
    <location>
        <position position="1"/>
    </location>
</feature>
<dbReference type="EMBL" id="CADCVC010000229">
    <property type="protein sequence ID" value="CAA9453541.1"/>
    <property type="molecule type" value="Genomic_DNA"/>
</dbReference>
<protein>
    <submittedName>
        <fullName evidence="2">Uncharacterized protein</fullName>
    </submittedName>
</protein>
<feature type="region of interest" description="Disordered" evidence="1">
    <location>
        <begin position="1"/>
        <end position="33"/>
    </location>
</feature>